<proteinExistence type="predicted"/>
<sequence length="73" mass="8350">MIPPEFSVKGPHGTRPWLGFAEYVKDSQPRRATVLLWARNEEEATRYTQAHVRGATEVQVVPCDPDHKGEFCR</sequence>
<organism evidence="1">
    <name type="scientific">marine sediment metagenome</name>
    <dbReference type="NCBI Taxonomy" id="412755"/>
    <lineage>
        <taxon>unclassified sequences</taxon>
        <taxon>metagenomes</taxon>
        <taxon>ecological metagenomes</taxon>
    </lineage>
</organism>
<dbReference type="AlphaFoldDB" id="X0TMV8"/>
<protein>
    <submittedName>
        <fullName evidence="1">Uncharacterized protein</fullName>
    </submittedName>
</protein>
<dbReference type="EMBL" id="BARS01010526">
    <property type="protein sequence ID" value="GAF94569.1"/>
    <property type="molecule type" value="Genomic_DNA"/>
</dbReference>
<accession>X0TMV8</accession>
<gene>
    <name evidence="1" type="ORF">S01H1_19483</name>
</gene>
<evidence type="ECO:0000313" key="1">
    <source>
        <dbReference type="EMBL" id="GAF94569.1"/>
    </source>
</evidence>
<reference evidence="1" key="1">
    <citation type="journal article" date="2014" name="Front. Microbiol.">
        <title>High frequency of phylogenetically diverse reductive dehalogenase-homologous genes in deep subseafloor sedimentary metagenomes.</title>
        <authorList>
            <person name="Kawai M."/>
            <person name="Futagami T."/>
            <person name="Toyoda A."/>
            <person name="Takaki Y."/>
            <person name="Nishi S."/>
            <person name="Hori S."/>
            <person name="Arai W."/>
            <person name="Tsubouchi T."/>
            <person name="Morono Y."/>
            <person name="Uchiyama I."/>
            <person name="Ito T."/>
            <person name="Fujiyama A."/>
            <person name="Inagaki F."/>
            <person name="Takami H."/>
        </authorList>
    </citation>
    <scope>NUCLEOTIDE SEQUENCE</scope>
    <source>
        <strain evidence="1">Expedition CK06-06</strain>
    </source>
</reference>
<name>X0TMV8_9ZZZZ</name>
<feature type="non-terminal residue" evidence="1">
    <location>
        <position position="73"/>
    </location>
</feature>
<comment type="caution">
    <text evidence="1">The sequence shown here is derived from an EMBL/GenBank/DDBJ whole genome shotgun (WGS) entry which is preliminary data.</text>
</comment>